<organism evidence="1">
    <name type="scientific">uncultured marine virus</name>
    <dbReference type="NCBI Taxonomy" id="186617"/>
    <lineage>
        <taxon>Viruses</taxon>
        <taxon>environmental samples</taxon>
    </lineage>
</organism>
<sequence length="70" mass="7622">MLLSQYLLTTSTNVLTLTVSSNNSHILLMLLTQGGHKALPIQLQVQESLSSRVAQLLTVSVEGLKQPYLS</sequence>
<dbReference type="EMBL" id="KR029582">
    <property type="protein sequence ID" value="AKH46379.1"/>
    <property type="molecule type" value="Genomic_DNA"/>
</dbReference>
<name>A0A0F7L1D3_9VIRU</name>
<reference evidence="1" key="2">
    <citation type="submission" date="2015-03" db="EMBL/GenBank/DDBJ databases">
        <authorList>
            <person name="Chow C.-E.T."/>
            <person name="Winget D.M."/>
            <person name="White R.A.III."/>
            <person name="Hallam S.J."/>
            <person name="Suttle C.A."/>
        </authorList>
    </citation>
    <scope>NUCLEOTIDE SEQUENCE</scope>
    <source>
        <strain evidence="1">Anoxic3_7</strain>
    </source>
</reference>
<evidence type="ECO:0000313" key="1">
    <source>
        <dbReference type="EMBL" id="AKH46379.1"/>
    </source>
</evidence>
<accession>A0A0F7L1D3</accession>
<protein>
    <submittedName>
        <fullName evidence="1">Uncharacterized protein</fullName>
    </submittedName>
</protein>
<reference evidence="1" key="1">
    <citation type="journal article" date="2015" name="Front. Microbiol.">
        <title>Combining genomic sequencing methods to explore viral diversity and reveal potential virus-host interactions.</title>
        <authorList>
            <person name="Chow C.E."/>
            <person name="Winget D.M."/>
            <person name="White R.A.III."/>
            <person name="Hallam S.J."/>
            <person name="Suttle C.A."/>
        </authorList>
    </citation>
    <scope>NUCLEOTIDE SEQUENCE</scope>
    <source>
        <strain evidence="1">Anoxic3_7</strain>
    </source>
</reference>
<proteinExistence type="predicted"/>